<dbReference type="InterPro" id="IPR036678">
    <property type="entry name" value="MutS_con_dom_sf"/>
</dbReference>
<accession>K8EGD6</accession>
<dbReference type="OrthoDB" id="10252754at2759"/>
<dbReference type="Pfam" id="PF05188">
    <property type="entry name" value="MutS_II"/>
    <property type="match status" value="1"/>
</dbReference>
<proteinExistence type="inferred from homology"/>
<dbReference type="GO" id="GO:0005634">
    <property type="term" value="C:nucleus"/>
    <property type="evidence" value="ECO:0007669"/>
    <property type="project" value="TreeGrafter"/>
</dbReference>
<dbReference type="Gene3D" id="3.30.420.110">
    <property type="entry name" value="MutS, connector domain"/>
    <property type="match status" value="1"/>
</dbReference>
<sequence>MDDDVNDDEEKQRRKRSVDFEEEGVKEEKSSRDDDCAAQPETNNKRAKIGFEEEEEDKEEDKEKDNKKFTIPERDSKLRERFNAKLVAKATTTTSTLNIRGRGHAFKKQREEEDEINDEKLDEIEPRDKKLTPLEAQVRDFKRKYPSVLLLFEVGYKFHFYGKDARKAAETLNVFAYPGKTWLQASGPVHRLAVYVRRLVNAGHKVGVVRQTETAALKAEGSTKGSVFTRELVALYTKATMDAGVSIAAEPAHTNNESDEAQKAVDIIENKTDREGEGDEDLQGVVITNNHRKSSTTTSNITADEQQHRLSNYLLCISEEKKSERGNKDEIALVAIETSVGNIYYSHFEDDSSRSRLESALLKISPCEILFAGGGGGEEESSSSKETKRLVSALFPDARVEQSTSSVSSLSKAEIDEYFGSNNSEKVAGLPRLLIATLAAAREYLVPFKLENVLKLSKAIKPLDDFQSEMILSPNAIRQLEIFRNSDDGSFTGSLLWLIDHAKSKAGSRELSRWVSRPLRDRAEIENRLSAIETLRSVNSAPTSVLALEKLEKILRTAPDVERVVARAHHLNATPAEFVAAMQFFLSFGAACVEMQHSALLNQNDEKSPLNELLSACADEATLRACTKALNALDLTVANSRAGNLGCSRDAYVGLFLRENEDNQKQFPEMFRAHDNLEKSKATMDALLPDLAAQIPGIIKGAKLSYTSVGGASGAEYLIEVGDKLKPPNDWIKVSANKSKKVIRYHPPIVLENMKSLDANSERLALACEDAWKSFLKEFSRVSYGECRQAAKAAAKIDALNALAILSMNDGYCRPEFFKEEEENEDGTARIEIVEGRHPTLDAKMVDKFVPNSASLGGAQSSGESRNDSTRRRRRAMILTGPNMGGKSCFARQVALIAILAHIGSFVPAKSCRLSVLDGIYTRAGAADNLALGQSTFFQEMSETSAILKSCTKKSLVVLDELGRGTSTTDGIALATATLRMLVEKVQCATVFVTHFSNLAKQFKESNADEVFCCFPSHMKTNDEKDSKRIAFLYTLEEGVAHRSFGLNVASMAGIPEKVLEVAEVKSLAFEEKSSRKSAGSDEVVGDKMIRDALLLESSNIAQIKETQRALRFFAPVK</sequence>
<dbReference type="InterPro" id="IPR027417">
    <property type="entry name" value="P-loop_NTPase"/>
</dbReference>
<dbReference type="InterPro" id="IPR036187">
    <property type="entry name" value="DNA_mismatch_repair_MutS_sf"/>
</dbReference>
<dbReference type="Pfam" id="PF05192">
    <property type="entry name" value="MutS_III"/>
    <property type="match status" value="1"/>
</dbReference>
<dbReference type="Gene3D" id="1.10.1420.10">
    <property type="match status" value="2"/>
</dbReference>
<dbReference type="AlphaFoldDB" id="K8EGD6"/>
<reference evidence="10 11" key="1">
    <citation type="submission" date="2011-10" db="EMBL/GenBank/DDBJ databases">
        <authorList>
            <person name="Genoscope - CEA"/>
        </authorList>
    </citation>
    <scope>NUCLEOTIDE SEQUENCE [LARGE SCALE GENOMIC DNA]</scope>
    <source>
        <strain evidence="10 11">RCC 1105</strain>
    </source>
</reference>
<dbReference type="Proteomes" id="UP000198341">
    <property type="component" value="Chromosome 6"/>
</dbReference>
<keyword evidence="4 7" id="KW-0067">ATP-binding</keyword>
<feature type="region of interest" description="Disordered" evidence="8">
    <location>
        <begin position="852"/>
        <end position="872"/>
    </location>
</feature>
<dbReference type="eggNOG" id="KOG0218">
    <property type="taxonomic scope" value="Eukaryota"/>
</dbReference>
<dbReference type="SMART" id="SM00534">
    <property type="entry name" value="MUTSac"/>
    <property type="match status" value="1"/>
</dbReference>
<dbReference type="GO" id="GO:0140664">
    <property type="term" value="F:ATP-dependent DNA damage sensor activity"/>
    <property type="evidence" value="ECO:0007669"/>
    <property type="project" value="InterPro"/>
</dbReference>
<dbReference type="SUPFAM" id="SSF52540">
    <property type="entry name" value="P-loop containing nucleoside triphosphate hydrolases"/>
    <property type="match status" value="1"/>
</dbReference>
<dbReference type="PANTHER" id="PTHR11361:SF122">
    <property type="entry name" value="DNA MISMATCH REPAIR PROTEIN MSH3"/>
    <property type="match status" value="1"/>
</dbReference>
<evidence type="ECO:0000256" key="6">
    <source>
        <dbReference type="ARBA" id="ARBA00023204"/>
    </source>
</evidence>
<dbReference type="PANTHER" id="PTHR11361">
    <property type="entry name" value="DNA MISMATCH REPAIR PROTEIN MUTS FAMILY MEMBER"/>
    <property type="match status" value="1"/>
</dbReference>
<dbReference type="InterPro" id="IPR017261">
    <property type="entry name" value="DNA_mismatch_repair_MutS/MSH"/>
</dbReference>
<dbReference type="Pfam" id="PF01624">
    <property type="entry name" value="MutS_I"/>
    <property type="match status" value="1"/>
</dbReference>
<dbReference type="InterPro" id="IPR007696">
    <property type="entry name" value="DNA_mismatch_repair_MutS_core"/>
</dbReference>
<dbReference type="InterPro" id="IPR007695">
    <property type="entry name" value="DNA_mismatch_repair_MutS-lik_N"/>
</dbReference>
<evidence type="ECO:0000256" key="2">
    <source>
        <dbReference type="ARBA" id="ARBA00022741"/>
    </source>
</evidence>
<dbReference type="GO" id="GO:0005524">
    <property type="term" value="F:ATP binding"/>
    <property type="evidence" value="ECO:0007669"/>
    <property type="project" value="UniProtKB-UniRule"/>
</dbReference>
<comment type="function">
    <text evidence="7">Component of the post-replicative DNA mismatch repair system (MMR).</text>
</comment>
<dbReference type="SUPFAM" id="SSF48334">
    <property type="entry name" value="DNA repair protein MutS, domain III"/>
    <property type="match status" value="1"/>
</dbReference>
<dbReference type="SUPFAM" id="SSF53150">
    <property type="entry name" value="DNA repair protein MutS, domain II"/>
    <property type="match status" value="1"/>
</dbReference>
<keyword evidence="6 7" id="KW-0234">DNA repair</keyword>
<evidence type="ECO:0000256" key="4">
    <source>
        <dbReference type="ARBA" id="ARBA00022840"/>
    </source>
</evidence>
<dbReference type="FunFam" id="3.40.1170.10:FF:000004">
    <property type="entry name" value="DNA mismatch repair protein"/>
    <property type="match status" value="1"/>
</dbReference>
<evidence type="ECO:0000313" key="10">
    <source>
        <dbReference type="EMBL" id="CCO17086.1"/>
    </source>
</evidence>
<dbReference type="InterPro" id="IPR016151">
    <property type="entry name" value="DNA_mismatch_repair_MutS_N"/>
</dbReference>
<evidence type="ECO:0000313" key="11">
    <source>
        <dbReference type="Proteomes" id="UP000198341"/>
    </source>
</evidence>
<evidence type="ECO:0000256" key="3">
    <source>
        <dbReference type="ARBA" id="ARBA00022763"/>
    </source>
</evidence>
<feature type="compositionally biased region" description="Polar residues" evidence="8">
    <location>
        <begin position="852"/>
        <end position="864"/>
    </location>
</feature>
<comment type="similarity">
    <text evidence="1">Belongs to the DNA mismatch repair MutS family. MSH3 subfamily.</text>
</comment>
<dbReference type="GeneID" id="19015402"/>
<evidence type="ECO:0000256" key="1">
    <source>
        <dbReference type="ARBA" id="ARBA00007094"/>
    </source>
</evidence>
<protein>
    <recommendedName>
        <fullName evidence="7">DNA mismatch repair protein</fullName>
    </recommendedName>
</protein>
<keyword evidence="2 7" id="KW-0547">Nucleotide-binding</keyword>
<dbReference type="GO" id="GO:0006298">
    <property type="term" value="P:mismatch repair"/>
    <property type="evidence" value="ECO:0007669"/>
    <property type="project" value="InterPro"/>
</dbReference>
<name>K8EGD6_9CHLO</name>
<dbReference type="SUPFAM" id="SSF55271">
    <property type="entry name" value="DNA repair protein MutS, domain I"/>
    <property type="match status" value="1"/>
</dbReference>
<evidence type="ECO:0000259" key="9">
    <source>
        <dbReference type="PROSITE" id="PS00486"/>
    </source>
</evidence>
<dbReference type="STRING" id="41875.K8EGD6"/>
<dbReference type="PROSITE" id="PS00486">
    <property type="entry name" value="DNA_MISMATCH_REPAIR_2"/>
    <property type="match status" value="1"/>
</dbReference>
<feature type="domain" description="DNA mismatch repair proteins mutS family" evidence="9">
    <location>
        <begin position="955"/>
        <end position="971"/>
    </location>
</feature>
<dbReference type="InterPro" id="IPR000432">
    <property type="entry name" value="DNA_mismatch_repair_MutS_C"/>
</dbReference>
<dbReference type="Gene3D" id="3.40.1170.10">
    <property type="entry name" value="DNA repair protein MutS, domain I"/>
    <property type="match status" value="1"/>
</dbReference>
<dbReference type="GO" id="GO:0006312">
    <property type="term" value="P:mitotic recombination"/>
    <property type="evidence" value="ECO:0007669"/>
    <property type="project" value="TreeGrafter"/>
</dbReference>
<keyword evidence="3 7" id="KW-0227">DNA damage</keyword>
<dbReference type="Gene3D" id="3.40.50.300">
    <property type="entry name" value="P-loop containing nucleotide triphosphate hydrolases"/>
    <property type="match status" value="1"/>
</dbReference>
<evidence type="ECO:0000256" key="7">
    <source>
        <dbReference type="PIRNR" id="PIRNR037677"/>
    </source>
</evidence>
<evidence type="ECO:0000256" key="8">
    <source>
        <dbReference type="SAM" id="MobiDB-lite"/>
    </source>
</evidence>
<dbReference type="PIRSF" id="PIRSF037677">
    <property type="entry name" value="DNA_mis_repair_Msh6"/>
    <property type="match status" value="1"/>
</dbReference>
<evidence type="ECO:0000256" key="5">
    <source>
        <dbReference type="ARBA" id="ARBA00023125"/>
    </source>
</evidence>
<feature type="compositionally biased region" description="Basic and acidic residues" evidence="8">
    <location>
        <begin position="61"/>
        <end position="74"/>
    </location>
</feature>
<keyword evidence="11" id="KW-1185">Reference proteome</keyword>
<feature type="compositionally biased region" description="Basic and acidic residues" evidence="8">
    <location>
        <begin position="26"/>
        <end position="35"/>
    </location>
</feature>
<dbReference type="EMBL" id="FO082273">
    <property type="protein sequence ID" value="CCO17086.1"/>
    <property type="molecule type" value="Genomic_DNA"/>
</dbReference>
<dbReference type="SMART" id="SM00533">
    <property type="entry name" value="MUTSd"/>
    <property type="match status" value="1"/>
</dbReference>
<dbReference type="InterPro" id="IPR007860">
    <property type="entry name" value="DNA_mmatch_repair_MutS_con_dom"/>
</dbReference>
<dbReference type="KEGG" id="bpg:Bathy06g04210"/>
<dbReference type="InterPro" id="IPR045076">
    <property type="entry name" value="MutS"/>
</dbReference>
<dbReference type="RefSeq" id="XP_007512486.1">
    <property type="nucleotide sequence ID" value="XM_007512424.1"/>
</dbReference>
<dbReference type="GO" id="GO:0030983">
    <property type="term" value="F:mismatched DNA binding"/>
    <property type="evidence" value="ECO:0007669"/>
    <property type="project" value="UniProtKB-UniRule"/>
</dbReference>
<keyword evidence="5 7" id="KW-0238">DNA-binding</keyword>
<organism evidence="10 11">
    <name type="scientific">Bathycoccus prasinos</name>
    <dbReference type="NCBI Taxonomy" id="41875"/>
    <lineage>
        <taxon>Eukaryota</taxon>
        <taxon>Viridiplantae</taxon>
        <taxon>Chlorophyta</taxon>
        <taxon>Mamiellophyceae</taxon>
        <taxon>Mamiellales</taxon>
        <taxon>Bathycoccaceae</taxon>
        <taxon>Bathycoccus</taxon>
    </lineage>
</organism>
<dbReference type="Pfam" id="PF00488">
    <property type="entry name" value="MutS_V"/>
    <property type="match status" value="1"/>
</dbReference>
<gene>
    <name evidence="10" type="ORF">Bathy06g04210</name>
</gene>
<feature type="region of interest" description="Disordered" evidence="8">
    <location>
        <begin position="1"/>
        <end position="74"/>
    </location>
</feature>